<dbReference type="Proteomes" id="UP000654604">
    <property type="component" value="Unassembled WGS sequence"/>
</dbReference>
<gene>
    <name evidence="1" type="ORF">IQ215_01565</name>
</gene>
<comment type="caution">
    <text evidence="1">The sequence shown here is derived from an EMBL/GenBank/DDBJ whole genome shotgun (WGS) entry which is preliminary data.</text>
</comment>
<evidence type="ECO:0000313" key="1">
    <source>
        <dbReference type="EMBL" id="MBE9221374.1"/>
    </source>
</evidence>
<evidence type="ECO:0000313" key="2">
    <source>
        <dbReference type="Proteomes" id="UP000654604"/>
    </source>
</evidence>
<sequence>MTIVDYYHKTPAPFTPPKNIEFNSLNEKTRSLGIYYEAIYDDSRLLP</sequence>
<dbReference type="RefSeq" id="WP_193799567.1">
    <property type="nucleotide sequence ID" value="NZ_JADEWC010000002.1"/>
</dbReference>
<organism evidence="1 2">
    <name type="scientific">Cyanobacterium stanieri LEGE 03274</name>
    <dbReference type="NCBI Taxonomy" id="1828756"/>
    <lineage>
        <taxon>Bacteria</taxon>
        <taxon>Bacillati</taxon>
        <taxon>Cyanobacteriota</taxon>
        <taxon>Cyanophyceae</taxon>
        <taxon>Oscillatoriophycideae</taxon>
        <taxon>Chroococcales</taxon>
        <taxon>Geminocystaceae</taxon>
        <taxon>Cyanobacterium</taxon>
    </lineage>
</organism>
<reference evidence="1 2" key="1">
    <citation type="submission" date="2020-10" db="EMBL/GenBank/DDBJ databases">
        <authorList>
            <person name="Castelo-Branco R."/>
            <person name="Eusebio N."/>
            <person name="Adriana R."/>
            <person name="Vieira A."/>
            <person name="Brugerolle De Fraissinette N."/>
            <person name="Rezende De Castro R."/>
            <person name="Schneider M.P."/>
            <person name="Vasconcelos V."/>
            <person name="Leao P.N."/>
        </authorList>
    </citation>
    <scope>NUCLEOTIDE SEQUENCE [LARGE SCALE GENOMIC DNA]</scope>
    <source>
        <strain evidence="1 2">LEGE 03274</strain>
    </source>
</reference>
<name>A0ABR9V3J3_9CHRO</name>
<proteinExistence type="predicted"/>
<keyword evidence="2" id="KW-1185">Reference proteome</keyword>
<accession>A0ABR9V3J3</accession>
<dbReference type="EMBL" id="JADEWC010000002">
    <property type="protein sequence ID" value="MBE9221374.1"/>
    <property type="molecule type" value="Genomic_DNA"/>
</dbReference>
<protein>
    <submittedName>
        <fullName evidence="1">Uncharacterized protein</fullName>
    </submittedName>
</protein>